<dbReference type="InterPro" id="IPR026444">
    <property type="entry name" value="Secre_tail"/>
</dbReference>
<evidence type="ECO:0000256" key="1">
    <source>
        <dbReference type="ARBA" id="ARBA00022729"/>
    </source>
</evidence>
<organism evidence="4 5">
    <name type="scientific">Winogradskyella alexanderae</name>
    <dbReference type="NCBI Taxonomy" id="2877123"/>
    <lineage>
        <taxon>Bacteria</taxon>
        <taxon>Pseudomonadati</taxon>
        <taxon>Bacteroidota</taxon>
        <taxon>Flavobacteriia</taxon>
        <taxon>Flavobacteriales</taxon>
        <taxon>Flavobacteriaceae</taxon>
        <taxon>Winogradskyella</taxon>
    </lineage>
</organism>
<dbReference type="Pfam" id="PF18962">
    <property type="entry name" value="Por_Secre_tail"/>
    <property type="match status" value="1"/>
</dbReference>
<comment type="caution">
    <text evidence="4">The sequence shown here is derived from an EMBL/GenBank/DDBJ whole genome shotgun (WGS) entry which is preliminary data.</text>
</comment>
<accession>A0ABS7XPM8</accession>
<protein>
    <submittedName>
        <fullName evidence="4">T9SS type A sorting domain-containing protein</fullName>
    </submittedName>
</protein>
<evidence type="ECO:0000259" key="3">
    <source>
        <dbReference type="Pfam" id="PF18962"/>
    </source>
</evidence>
<proteinExistence type="predicted"/>
<gene>
    <name evidence="4" type="ORF">LBU54_02350</name>
</gene>
<dbReference type="NCBIfam" id="TIGR04183">
    <property type="entry name" value="Por_Secre_tail"/>
    <property type="match status" value="1"/>
</dbReference>
<name>A0ABS7XPM8_9FLAO</name>
<dbReference type="InterPro" id="IPR024079">
    <property type="entry name" value="MetalloPept_cat_dom_sf"/>
</dbReference>
<dbReference type="RefSeq" id="WP_224525166.1">
    <property type="nucleotide sequence ID" value="NZ_JAIUJR010000001.1"/>
</dbReference>
<feature type="signal peptide" evidence="2">
    <location>
        <begin position="1"/>
        <end position="24"/>
    </location>
</feature>
<dbReference type="SUPFAM" id="SSF55486">
    <property type="entry name" value="Metalloproteases ('zincins'), catalytic domain"/>
    <property type="match status" value="1"/>
</dbReference>
<sequence>MTKITLTIKHFLACLVISSTALLGAQIGNPEPLTHTPSRPACELPPGEFVGLISIPRAPETAARMDANGTPCANFVVNYNGFTPEAQAAFQYAVDIWAHSIESSVPINISATFTPLGQGVLGAAGPATFLTVTSGAPGTQPNIFYPAALWEKIEGADRSPFGGSNDINADFSSGYFDGNGDFVPTNWYFGTDANPPANQFDFVSVVLHELGHGLGFSGGWANVTPSFPDDIGTVREPNNNIPAIYTAYIENGSGTDILSFADPSATLGSELTGNDLFCNAPTAIQQLGQGGTLPKIFAPSSWNPGSSFSHWDNATFPIGDVNSLMRSSISSGVANHNPGFITLGFFQDMGWSICAGALSVDEFSVANVTLSPNPFIDEITVTLNNSYSDSFELNLMDINGRLITSQTIDVSNGKLTLSNLNDLDDALYFIKITNSRTGSSITKKVVKN</sequence>
<feature type="chain" id="PRO_5047370158" evidence="2">
    <location>
        <begin position="25"/>
        <end position="448"/>
    </location>
</feature>
<evidence type="ECO:0000313" key="5">
    <source>
        <dbReference type="Proteomes" id="UP001198901"/>
    </source>
</evidence>
<dbReference type="EMBL" id="JAIUJR010000001">
    <property type="protein sequence ID" value="MCA0131408.1"/>
    <property type="molecule type" value="Genomic_DNA"/>
</dbReference>
<evidence type="ECO:0000313" key="4">
    <source>
        <dbReference type="EMBL" id="MCA0131408.1"/>
    </source>
</evidence>
<evidence type="ECO:0000256" key="2">
    <source>
        <dbReference type="SAM" id="SignalP"/>
    </source>
</evidence>
<reference evidence="5" key="1">
    <citation type="submission" date="2023-07" db="EMBL/GenBank/DDBJ databases">
        <authorList>
            <person name="Yue Y."/>
        </authorList>
    </citation>
    <scope>NUCLEOTIDE SEQUENCE [LARGE SCALE GENOMIC DNA]</scope>
    <source>
        <strain evidence="5">D23</strain>
    </source>
</reference>
<dbReference type="Proteomes" id="UP001198901">
    <property type="component" value="Unassembled WGS sequence"/>
</dbReference>
<keyword evidence="1 2" id="KW-0732">Signal</keyword>
<keyword evidence="5" id="KW-1185">Reference proteome</keyword>
<feature type="domain" description="Secretion system C-terminal sorting" evidence="3">
    <location>
        <begin position="372"/>
        <end position="445"/>
    </location>
</feature>
<dbReference type="Gene3D" id="3.40.390.10">
    <property type="entry name" value="Collagenase (Catalytic Domain)"/>
    <property type="match status" value="1"/>
</dbReference>